<dbReference type="InterPro" id="IPR000471">
    <property type="entry name" value="Interferon_alpha/beta/delta"/>
</dbReference>
<reference evidence="9 10" key="1">
    <citation type="journal article" date="2021" name="G3 (Bethesda)">
        <title>Improved contiguity of the threespine stickleback genome using long-read sequencing.</title>
        <authorList>
            <person name="Nath S."/>
            <person name="Shaw D.E."/>
            <person name="White M.A."/>
        </authorList>
    </citation>
    <scope>NUCLEOTIDE SEQUENCE [LARGE SCALE GENOMIC DNA]</scope>
    <source>
        <strain evidence="9 10">Lake Benthic</strain>
    </source>
</reference>
<evidence type="ECO:0000256" key="2">
    <source>
        <dbReference type="ARBA" id="ARBA00011033"/>
    </source>
</evidence>
<dbReference type="Pfam" id="PF00143">
    <property type="entry name" value="Interferon"/>
    <property type="match status" value="1"/>
</dbReference>
<evidence type="ECO:0000313" key="9">
    <source>
        <dbReference type="Ensembl" id="ENSGACP00000019541.2"/>
    </source>
</evidence>
<dbReference type="PANTHER" id="PTHR11691">
    <property type="entry name" value="TYPE I INTERFERON"/>
    <property type="match status" value="1"/>
</dbReference>
<comment type="similarity">
    <text evidence="2">Belongs to the alpha/beta interferon family.</text>
</comment>
<comment type="subcellular location">
    <subcellularLocation>
        <location evidence="1">Secreted</location>
    </subcellularLocation>
</comment>
<keyword evidence="6" id="KW-0051">Antiviral defense</keyword>
<keyword evidence="7" id="KW-1015">Disulfide bond</keyword>
<dbReference type="eggNOG" id="ENOG502S7K1">
    <property type="taxonomic scope" value="Eukaryota"/>
</dbReference>
<feature type="signal peptide" evidence="8">
    <location>
        <begin position="1"/>
        <end position="32"/>
    </location>
</feature>
<evidence type="ECO:0000256" key="8">
    <source>
        <dbReference type="SAM" id="SignalP"/>
    </source>
</evidence>
<dbReference type="GO" id="GO:0051607">
    <property type="term" value="P:defense response to virus"/>
    <property type="evidence" value="ECO:0007669"/>
    <property type="project" value="UniProtKB-KW"/>
</dbReference>
<dbReference type="GO" id="GO:0006955">
    <property type="term" value="P:immune response"/>
    <property type="evidence" value="ECO:0007669"/>
    <property type="project" value="UniProtKB-ARBA"/>
</dbReference>
<evidence type="ECO:0000256" key="4">
    <source>
        <dbReference type="ARBA" id="ARBA00022525"/>
    </source>
</evidence>
<dbReference type="GO" id="GO:0005615">
    <property type="term" value="C:extracellular space"/>
    <property type="evidence" value="ECO:0007669"/>
    <property type="project" value="UniProtKB-KW"/>
</dbReference>
<accession>G3PPK7</accession>
<evidence type="ECO:0000256" key="5">
    <source>
        <dbReference type="ARBA" id="ARBA00022729"/>
    </source>
</evidence>
<keyword evidence="10" id="KW-1185">Reference proteome</keyword>
<keyword evidence="3" id="KW-0202">Cytokine</keyword>
<dbReference type="AlphaFoldDB" id="G3PPK7"/>
<dbReference type="SUPFAM" id="SSF47266">
    <property type="entry name" value="4-helical cytokines"/>
    <property type="match status" value="1"/>
</dbReference>
<reference evidence="9" key="2">
    <citation type="submission" date="2025-08" db="UniProtKB">
        <authorList>
            <consortium name="Ensembl"/>
        </authorList>
    </citation>
    <scope>IDENTIFICATION</scope>
</reference>
<dbReference type="STRING" id="69293.ENSGACP00000019541"/>
<evidence type="ECO:0000256" key="1">
    <source>
        <dbReference type="ARBA" id="ARBA00004613"/>
    </source>
</evidence>
<dbReference type="GO" id="GO:0005126">
    <property type="term" value="F:cytokine receptor binding"/>
    <property type="evidence" value="ECO:0007669"/>
    <property type="project" value="InterPro"/>
</dbReference>
<evidence type="ECO:0000256" key="7">
    <source>
        <dbReference type="ARBA" id="ARBA00023157"/>
    </source>
</evidence>
<dbReference type="Ensembl" id="ENSGACT00000019579.2">
    <property type="protein sequence ID" value="ENSGACP00000019541.2"/>
    <property type="gene ID" value="ENSGACG00000014798.2"/>
</dbReference>
<reference evidence="9" key="3">
    <citation type="submission" date="2025-09" db="UniProtKB">
        <authorList>
            <consortium name="Ensembl"/>
        </authorList>
    </citation>
    <scope>IDENTIFICATION</scope>
</reference>
<dbReference type="GO" id="GO:0005125">
    <property type="term" value="F:cytokine activity"/>
    <property type="evidence" value="ECO:0007669"/>
    <property type="project" value="UniProtKB-KW"/>
</dbReference>
<evidence type="ECO:0000256" key="6">
    <source>
        <dbReference type="ARBA" id="ARBA00023118"/>
    </source>
</evidence>
<dbReference type="Gene3D" id="1.20.1250.10">
    <property type="match status" value="1"/>
</dbReference>
<proteinExistence type="inferred from homology"/>
<dbReference type="GeneTree" id="ENSGT00510000050089"/>
<organism evidence="9 10">
    <name type="scientific">Gasterosteus aculeatus aculeatus</name>
    <name type="common">three-spined stickleback</name>
    <dbReference type="NCBI Taxonomy" id="481459"/>
    <lineage>
        <taxon>Eukaryota</taxon>
        <taxon>Metazoa</taxon>
        <taxon>Chordata</taxon>
        <taxon>Craniata</taxon>
        <taxon>Vertebrata</taxon>
        <taxon>Euteleostomi</taxon>
        <taxon>Actinopterygii</taxon>
        <taxon>Neopterygii</taxon>
        <taxon>Teleostei</taxon>
        <taxon>Neoteleostei</taxon>
        <taxon>Acanthomorphata</taxon>
        <taxon>Eupercaria</taxon>
        <taxon>Perciformes</taxon>
        <taxon>Cottioidei</taxon>
        <taxon>Gasterosteales</taxon>
        <taxon>Gasterosteidae</taxon>
        <taxon>Gasterosteus</taxon>
    </lineage>
</organism>
<feature type="chain" id="PRO_5043365884" evidence="8">
    <location>
        <begin position="33"/>
        <end position="207"/>
    </location>
</feature>
<dbReference type="InterPro" id="IPR009079">
    <property type="entry name" value="4_helix_cytokine-like_core"/>
</dbReference>
<sequence>MTSSQSTQTLLTRDFSSWTSMLVLTLTLLCSAGTPGLCCDWLQHYGHLSNVSLTLVQTMGNQLTDEESPVSFPYRLYERIMNDKEDNQLVFIRDSLELMAKLYRHDNRSSVTWDANKMERFLMIIHRQIHGLNLCVSTQITRNTRLRRYYRRLEKKTLYSTGGSPASWELIRKESKLHLDQLNQLWGFMVESASASRGRSKANRPQH</sequence>
<keyword evidence="5 8" id="KW-0732">Signal</keyword>
<dbReference type="Proteomes" id="UP000007635">
    <property type="component" value="Chromosome XI"/>
</dbReference>
<evidence type="ECO:0000313" key="10">
    <source>
        <dbReference type="Proteomes" id="UP000007635"/>
    </source>
</evidence>
<name>G3PPK7_GASAC</name>
<dbReference type="OMA" id="HAVMSAN"/>
<dbReference type="PANTHER" id="PTHR11691:SF73">
    <property type="entry name" value="INTERFERON BETA"/>
    <property type="match status" value="1"/>
</dbReference>
<evidence type="ECO:0000256" key="3">
    <source>
        <dbReference type="ARBA" id="ARBA00022514"/>
    </source>
</evidence>
<dbReference type="InParanoid" id="G3PPK7"/>
<keyword evidence="4" id="KW-0964">Secreted</keyword>
<protein>
    <submittedName>
        <fullName evidence="9">Uncharacterized protein</fullName>
    </submittedName>
</protein>